<sequence length="135" mass="15296">MTEEQKTVTFGAHLTIDGYGGSVEKLNDSALLLKCLNELPEMIDMKKLAEPVVYKAEGGNPKDSGGYSGFVVIETSHISCHTFPFRRFVSIDVYTCQNEINKEFVEKYFKDVFELQDLEINYLKRGTRFPADDIA</sequence>
<evidence type="ECO:0000313" key="11">
    <source>
        <dbReference type="Proteomes" id="UP000177803"/>
    </source>
</evidence>
<comment type="cofactor">
    <cofactor evidence="1">
        <name>pyruvate</name>
        <dbReference type="ChEBI" id="CHEBI:15361"/>
    </cofactor>
</comment>
<evidence type="ECO:0000256" key="7">
    <source>
        <dbReference type="ARBA" id="ARBA00023239"/>
    </source>
</evidence>
<name>A0A1F6NLJ7_9BACT</name>
<keyword evidence="2" id="KW-0210">Decarboxylase</keyword>
<dbReference type="PANTHER" id="PTHR33866">
    <property type="entry name" value="S-ADENOSYLMETHIONINE DECARBOXYLASE PROENZYME"/>
    <property type="match status" value="1"/>
</dbReference>
<dbReference type="Proteomes" id="UP000177803">
    <property type="component" value="Unassembled WGS sequence"/>
</dbReference>
<dbReference type="SUPFAM" id="SSF56276">
    <property type="entry name" value="S-adenosylmethionine decarboxylase"/>
    <property type="match status" value="1"/>
</dbReference>
<keyword evidence="4" id="KW-0745">Spermidine biosynthesis</keyword>
<evidence type="ECO:0000256" key="8">
    <source>
        <dbReference type="ARBA" id="ARBA00023270"/>
    </source>
</evidence>
<keyword evidence="7" id="KW-0456">Lyase</keyword>
<dbReference type="AlphaFoldDB" id="A0A1F6NLJ7"/>
<evidence type="ECO:0008006" key="12">
    <source>
        <dbReference type="Google" id="ProtNLM"/>
    </source>
</evidence>
<accession>A0A1F6NLJ7</accession>
<dbReference type="InterPro" id="IPR003826">
    <property type="entry name" value="AdoMetDC_fam_prok"/>
</dbReference>
<keyword evidence="5" id="KW-0620">Polyamine biosynthesis</keyword>
<dbReference type="GO" id="GO:0005829">
    <property type="term" value="C:cytosol"/>
    <property type="evidence" value="ECO:0007669"/>
    <property type="project" value="TreeGrafter"/>
</dbReference>
<keyword evidence="9" id="KW-0670">Pyruvate</keyword>
<evidence type="ECO:0000256" key="3">
    <source>
        <dbReference type="ARBA" id="ARBA00022813"/>
    </source>
</evidence>
<dbReference type="InterPro" id="IPR016067">
    <property type="entry name" value="S-AdoMet_deCO2ase_core"/>
</dbReference>
<keyword evidence="6" id="KW-0865">Zymogen</keyword>
<dbReference type="GO" id="GO:0008295">
    <property type="term" value="P:spermidine biosynthetic process"/>
    <property type="evidence" value="ECO:0007669"/>
    <property type="project" value="UniProtKB-KW"/>
</dbReference>
<gene>
    <name evidence="10" type="ORF">A2261_01770</name>
</gene>
<dbReference type="Pfam" id="PF02675">
    <property type="entry name" value="AdoMet_dc"/>
    <property type="match status" value="1"/>
</dbReference>
<evidence type="ECO:0000256" key="2">
    <source>
        <dbReference type="ARBA" id="ARBA00022793"/>
    </source>
</evidence>
<dbReference type="EMBL" id="MFQR01000016">
    <property type="protein sequence ID" value="OGH84504.1"/>
    <property type="molecule type" value="Genomic_DNA"/>
</dbReference>
<evidence type="ECO:0000256" key="6">
    <source>
        <dbReference type="ARBA" id="ARBA00023145"/>
    </source>
</evidence>
<evidence type="ECO:0000256" key="4">
    <source>
        <dbReference type="ARBA" id="ARBA00023066"/>
    </source>
</evidence>
<dbReference type="PANTHER" id="PTHR33866:SF2">
    <property type="entry name" value="S-ADENOSYLMETHIONINE DECARBOXYLASE PROENZYME"/>
    <property type="match status" value="1"/>
</dbReference>
<evidence type="ECO:0000256" key="1">
    <source>
        <dbReference type="ARBA" id="ARBA00001928"/>
    </source>
</evidence>
<organism evidence="10 11">
    <name type="scientific">Candidatus Magasanikbacteria bacterium RIFOXYA2_FULL_44_8</name>
    <dbReference type="NCBI Taxonomy" id="1798696"/>
    <lineage>
        <taxon>Bacteria</taxon>
        <taxon>Candidatus Magasanikiibacteriota</taxon>
    </lineage>
</organism>
<dbReference type="GO" id="GO:0004014">
    <property type="term" value="F:adenosylmethionine decarboxylase activity"/>
    <property type="evidence" value="ECO:0007669"/>
    <property type="project" value="InterPro"/>
</dbReference>
<protein>
    <recommendedName>
        <fullName evidence="12">S-adenosylmethionine decarboxylase proenzyme</fullName>
    </recommendedName>
</protein>
<keyword evidence="3" id="KW-0068">Autocatalytic cleavage</keyword>
<evidence type="ECO:0000256" key="5">
    <source>
        <dbReference type="ARBA" id="ARBA00023115"/>
    </source>
</evidence>
<dbReference type="Gene3D" id="3.60.90.10">
    <property type="entry name" value="S-adenosylmethionine decarboxylase"/>
    <property type="match status" value="1"/>
</dbReference>
<reference evidence="10 11" key="1">
    <citation type="journal article" date="2016" name="Nat. Commun.">
        <title>Thousands of microbial genomes shed light on interconnected biogeochemical processes in an aquifer system.</title>
        <authorList>
            <person name="Anantharaman K."/>
            <person name="Brown C.T."/>
            <person name="Hug L.A."/>
            <person name="Sharon I."/>
            <person name="Castelle C.J."/>
            <person name="Probst A.J."/>
            <person name="Thomas B.C."/>
            <person name="Singh A."/>
            <person name="Wilkins M.J."/>
            <person name="Karaoz U."/>
            <person name="Brodie E.L."/>
            <person name="Williams K.H."/>
            <person name="Hubbard S.S."/>
            <person name="Banfield J.F."/>
        </authorList>
    </citation>
    <scope>NUCLEOTIDE SEQUENCE [LARGE SCALE GENOMIC DNA]</scope>
</reference>
<proteinExistence type="predicted"/>
<evidence type="ECO:0000256" key="9">
    <source>
        <dbReference type="ARBA" id="ARBA00023317"/>
    </source>
</evidence>
<evidence type="ECO:0000313" key="10">
    <source>
        <dbReference type="EMBL" id="OGH84504.1"/>
    </source>
</evidence>
<keyword evidence="8" id="KW-0704">Schiff base</keyword>
<comment type="caution">
    <text evidence="10">The sequence shown here is derived from an EMBL/GenBank/DDBJ whole genome shotgun (WGS) entry which is preliminary data.</text>
</comment>